<comment type="caution">
    <text evidence="1">The sequence shown here is derived from an EMBL/GenBank/DDBJ whole genome shotgun (WGS) entry which is preliminary data.</text>
</comment>
<dbReference type="RefSeq" id="WP_266149035.1">
    <property type="nucleotide sequence ID" value="NZ_CP064028.1"/>
</dbReference>
<keyword evidence="2" id="KW-1185">Reference proteome</keyword>
<accession>A0ABV9C2C4</accession>
<dbReference type="EMBL" id="JBHSGA010000017">
    <property type="protein sequence ID" value="MFC4527124.1"/>
    <property type="molecule type" value="Genomic_DNA"/>
</dbReference>
<proteinExistence type="predicted"/>
<evidence type="ECO:0000313" key="1">
    <source>
        <dbReference type="EMBL" id="MFC4527124.1"/>
    </source>
</evidence>
<protein>
    <recommendedName>
        <fullName evidence="3">Secreted protein</fullName>
    </recommendedName>
</protein>
<sequence length="105" mass="11407">MDEARLILLAVASSLGRLQVRMLRLSNRQFVASQGRLARVSWSQWTVADLSPPSEWLEATPPRTSLGGAIAAVALAQVHLLAMIEAEGPIDRRQACCVSVTGHFQ</sequence>
<reference evidence="2" key="1">
    <citation type="journal article" date="2019" name="Int. J. Syst. Evol. Microbiol.">
        <title>The Global Catalogue of Microorganisms (GCM) 10K type strain sequencing project: providing services to taxonomists for standard genome sequencing and annotation.</title>
        <authorList>
            <consortium name="The Broad Institute Genomics Platform"/>
            <consortium name="The Broad Institute Genome Sequencing Center for Infectious Disease"/>
            <person name="Wu L."/>
            <person name="Ma J."/>
        </authorList>
    </citation>
    <scope>NUCLEOTIDE SEQUENCE [LARGE SCALE GENOMIC DNA]</scope>
    <source>
        <strain evidence="2">CCM 4481</strain>
    </source>
</reference>
<gene>
    <name evidence="1" type="ORF">ACFO5W_10825</name>
</gene>
<evidence type="ECO:0008006" key="3">
    <source>
        <dbReference type="Google" id="ProtNLM"/>
    </source>
</evidence>
<evidence type="ECO:0000313" key="2">
    <source>
        <dbReference type="Proteomes" id="UP001595961"/>
    </source>
</evidence>
<dbReference type="Proteomes" id="UP001595961">
    <property type="component" value="Unassembled WGS sequence"/>
</dbReference>
<name>A0ABV9C2C4_9GAMM</name>
<organism evidence="1 2">
    <name type="scientific">Dyella halodurans</name>
    <dbReference type="NCBI Taxonomy" id="1920171"/>
    <lineage>
        <taxon>Bacteria</taxon>
        <taxon>Pseudomonadati</taxon>
        <taxon>Pseudomonadota</taxon>
        <taxon>Gammaproteobacteria</taxon>
        <taxon>Lysobacterales</taxon>
        <taxon>Rhodanobacteraceae</taxon>
        <taxon>Dyella</taxon>
    </lineage>
</organism>